<feature type="transmembrane region" description="Helical" evidence="2">
    <location>
        <begin position="158"/>
        <end position="182"/>
    </location>
</feature>
<protein>
    <submittedName>
        <fullName evidence="3">Uncharacterized protein</fullName>
    </submittedName>
</protein>
<feature type="compositionally biased region" description="Basic residues" evidence="1">
    <location>
        <begin position="317"/>
        <end position="336"/>
    </location>
</feature>
<accession>A0A818T6A8</accession>
<keyword evidence="2" id="KW-0472">Membrane</keyword>
<dbReference type="AlphaFoldDB" id="A0A818T6A8"/>
<organism evidence="3 4">
    <name type="scientific">Rotaria sordida</name>
    <dbReference type="NCBI Taxonomy" id="392033"/>
    <lineage>
        <taxon>Eukaryota</taxon>
        <taxon>Metazoa</taxon>
        <taxon>Spiralia</taxon>
        <taxon>Gnathifera</taxon>
        <taxon>Rotifera</taxon>
        <taxon>Eurotatoria</taxon>
        <taxon>Bdelloidea</taxon>
        <taxon>Philodinida</taxon>
        <taxon>Philodinidae</taxon>
        <taxon>Rotaria</taxon>
    </lineage>
</organism>
<gene>
    <name evidence="3" type="ORF">FNK824_LOCUS7487</name>
</gene>
<evidence type="ECO:0000256" key="1">
    <source>
        <dbReference type="SAM" id="MobiDB-lite"/>
    </source>
</evidence>
<feature type="compositionally biased region" description="Low complexity" evidence="1">
    <location>
        <begin position="358"/>
        <end position="370"/>
    </location>
</feature>
<keyword evidence="2" id="KW-1133">Transmembrane helix</keyword>
<feature type="region of interest" description="Disordered" evidence="1">
    <location>
        <begin position="317"/>
        <end position="377"/>
    </location>
</feature>
<reference evidence="3" key="1">
    <citation type="submission" date="2021-02" db="EMBL/GenBank/DDBJ databases">
        <authorList>
            <person name="Nowell W R."/>
        </authorList>
    </citation>
    <scope>NUCLEOTIDE SEQUENCE</scope>
</reference>
<comment type="caution">
    <text evidence="3">The sequence shown here is derived from an EMBL/GenBank/DDBJ whole genome shotgun (WGS) entry which is preliminary data.</text>
</comment>
<evidence type="ECO:0000256" key="2">
    <source>
        <dbReference type="SAM" id="Phobius"/>
    </source>
</evidence>
<evidence type="ECO:0000313" key="3">
    <source>
        <dbReference type="EMBL" id="CAF3675521.1"/>
    </source>
</evidence>
<feature type="compositionally biased region" description="Low complexity" evidence="1">
    <location>
        <begin position="337"/>
        <end position="349"/>
    </location>
</feature>
<dbReference type="EMBL" id="CAJOBE010000698">
    <property type="protein sequence ID" value="CAF3675521.1"/>
    <property type="molecule type" value="Genomic_DNA"/>
</dbReference>
<dbReference type="Proteomes" id="UP000663874">
    <property type="component" value="Unassembled WGS sequence"/>
</dbReference>
<sequence length="377" mass="43740">VLIGIENGFVDVICSIRNANFIVLNDHHVYYEHQSLTDIEPIIRDYDLTNEDLNFGILYSDPSDIIILRNLSSRHRLTLLISPADIDFTQENLHCLLVDQPISRIRLPDLIDPQLQSQSISFSLSDYRGIHLTTGSSLISSKTNGFIKIYQTRMNIDLFVFFSVFFSSFFLFLSIGICFWKVKFAYEIHRRRRTLKHEYHKRMARPFAKIQLFIKPSTIISNDEDNSQQLTFPVASSSVDIPLLLPSTRTDIDYSSHVVSVEPLRDQNTCYTTLLFHLPGDLSTQYRLCAGTTLAQLPSDYANALSNARIEAELQKRNKRRKKYNGRNVHQRKVVVKKTTTNTRQQQHQQPRRKQHNPHQQQQQQQQQQQPRTTLGP</sequence>
<feature type="non-terminal residue" evidence="3">
    <location>
        <position position="1"/>
    </location>
</feature>
<name>A0A818T6A8_9BILA</name>
<keyword evidence="2" id="KW-0812">Transmembrane</keyword>
<proteinExistence type="predicted"/>
<evidence type="ECO:0000313" key="4">
    <source>
        <dbReference type="Proteomes" id="UP000663874"/>
    </source>
</evidence>